<dbReference type="NCBIfam" id="TIGR01727">
    <property type="entry name" value="oligo_HPY"/>
    <property type="match status" value="1"/>
</dbReference>
<accession>A0A268EXQ1</accession>
<keyword evidence="4" id="KW-1003">Cell membrane</keyword>
<dbReference type="GO" id="GO:0015833">
    <property type="term" value="P:peptide transport"/>
    <property type="evidence" value="ECO:0007669"/>
    <property type="project" value="InterPro"/>
</dbReference>
<evidence type="ECO:0000259" key="9">
    <source>
        <dbReference type="PROSITE" id="PS50893"/>
    </source>
</evidence>
<dbReference type="InterPro" id="IPR027417">
    <property type="entry name" value="P-loop_NTPase"/>
</dbReference>
<evidence type="ECO:0000256" key="3">
    <source>
        <dbReference type="ARBA" id="ARBA00022448"/>
    </source>
</evidence>
<keyword evidence="7" id="KW-0472">Membrane</keyword>
<evidence type="ECO:0000256" key="4">
    <source>
        <dbReference type="ARBA" id="ARBA00022475"/>
    </source>
</evidence>
<comment type="similarity">
    <text evidence="2">Belongs to the ABC transporter superfamily.</text>
</comment>
<organism evidence="10 11">
    <name type="scientific">Paenibacillus campinasensis</name>
    <dbReference type="NCBI Taxonomy" id="66347"/>
    <lineage>
        <taxon>Bacteria</taxon>
        <taxon>Bacillati</taxon>
        <taxon>Bacillota</taxon>
        <taxon>Bacilli</taxon>
        <taxon>Bacillales</taxon>
        <taxon>Paenibacillaceae</taxon>
        <taxon>Paenibacillus</taxon>
    </lineage>
</organism>
<dbReference type="PROSITE" id="PS50893">
    <property type="entry name" value="ABC_TRANSPORTER_2"/>
    <property type="match status" value="1"/>
</dbReference>
<dbReference type="CDD" id="cd03257">
    <property type="entry name" value="ABC_NikE_OppD_transporters"/>
    <property type="match status" value="1"/>
</dbReference>
<dbReference type="FunFam" id="3.40.50.300:FF:000016">
    <property type="entry name" value="Oligopeptide ABC transporter ATP-binding component"/>
    <property type="match status" value="1"/>
</dbReference>
<sequence length="356" mass="39145">MLEIQDLSLELYVDKTWKPALRPLTFRLEPGEITGIIGESGSGKSLLAKALMNILPARARVASGSIRLHGTELLSLPRHRFRSVYGRQLAYIFQNPAGALNPLMRIGDQLLDALLAHEEVPRKEAVRRALKALEEVGISDPERVFRAYPHEISGGMKQRAVIACAVIHEPDLLIADEATTALDATIRKQILDLFLVLSKKKRMSILYISHDIAAVQYVADKIMVLYGGMLLETGARGDVLDRPLHPYTADLLQAVPYHVKPGTKLAGIPGNVPPITAKPPGCIYAPRCGYATERCKEDLPPMVVAEDPSTAADKIPHTHACFHPLLRDSLGKETHLNTNPSSPEGRERYVQQPAAH</sequence>
<reference evidence="10 11" key="1">
    <citation type="submission" date="2017-07" db="EMBL/GenBank/DDBJ databases">
        <title>Isolation and whole genome analysis of endospore-forming bacteria from heroin.</title>
        <authorList>
            <person name="Kalinowski J."/>
            <person name="Ahrens B."/>
            <person name="Al-Dilaimi A."/>
            <person name="Winkler A."/>
            <person name="Wibberg D."/>
            <person name="Schleenbecker U."/>
            <person name="Ruckert C."/>
            <person name="Wolfel R."/>
            <person name="Grass G."/>
        </authorList>
    </citation>
    <scope>NUCLEOTIDE SEQUENCE [LARGE SCALE GENOMIC DNA]</scope>
    <source>
        <strain evidence="10 11">7537-G1</strain>
    </source>
</reference>
<dbReference type="Proteomes" id="UP000215596">
    <property type="component" value="Unassembled WGS sequence"/>
</dbReference>
<evidence type="ECO:0000313" key="11">
    <source>
        <dbReference type="Proteomes" id="UP000215596"/>
    </source>
</evidence>
<evidence type="ECO:0000256" key="1">
    <source>
        <dbReference type="ARBA" id="ARBA00004202"/>
    </source>
</evidence>
<dbReference type="InterPro" id="IPR017871">
    <property type="entry name" value="ABC_transporter-like_CS"/>
</dbReference>
<dbReference type="PANTHER" id="PTHR43297:SF2">
    <property type="entry name" value="DIPEPTIDE TRANSPORT ATP-BINDING PROTEIN DPPD"/>
    <property type="match status" value="1"/>
</dbReference>
<keyword evidence="3" id="KW-0813">Transport</keyword>
<dbReference type="InterPro" id="IPR050388">
    <property type="entry name" value="ABC_Ni/Peptide_Import"/>
</dbReference>
<comment type="caution">
    <text evidence="10">The sequence shown here is derived from an EMBL/GenBank/DDBJ whole genome shotgun (WGS) entry which is preliminary data.</text>
</comment>
<dbReference type="EMBL" id="NPBY01000027">
    <property type="protein sequence ID" value="PAD77887.1"/>
    <property type="molecule type" value="Genomic_DNA"/>
</dbReference>
<dbReference type="AlphaFoldDB" id="A0A268EXQ1"/>
<dbReference type="GO" id="GO:0005886">
    <property type="term" value="C:plasma membrane"/>
    <property type="evidence" value="ECO:0007669"/>
    <property type="project" value="UniProtKB-SubCell"/>
</dbReference>
<keyword evidence="6" id="KW-0067">ATP-binding</keyword>
<dbReference type="OrthoDB" id="9806285at2"/>
<evidence type="ECO:0000313" key="10">
    <source>
        <dbReference type="EMBL" id="PAD77887.1"/>
    </source>
</evidence>
<comment type="subcellular location">
    <subcellularLocation>
        <location evidence="1">Cell membrane</location>
        <topology evidence="1">Peripheral membrane protein</topology>
    </subcellularLocation>
</comment>
<name>A0A268EXQ1_9BACL</name>
<evidence type="ECO:0000256" key="2">
    <source>
        <dbReference type="ARBA" id="ARBA00005417"/>
    </source>
</evidence>
<feature type="domain" description="ABC transporter" evidence="9">
    <location>
        <begin position="2"/>
        <end position="252"/>
    </location>
</feature>
<dbReference type="GO" id="GO:0005524">
    <property type="term" value="F:ATP binding"/>
    <property type="evidence" value="ECO:0007669"/>
    <property type="project" value="UniProtKB-KW"/>
</dbReference>
<dbReference type="InterPro" id="IPR003593">
    <property type="entry name" value="AAA+_ATPase"/>
</dbReference>
<feature type="region of interest" description="Disordered" evidence="8">
    <location>
        <begin position="331"/>
        <end position="356"/>
    </location>
</feature>
<keyword evidence="5" id="KW-0547">Nucleotide-binding</keyword>
<dbReference type="GO" id="GO:0016887">
    <property type="term" value="F:ATP hydrolysis activity"/>
    <property type="evidence" value="ECO:0007669"/>
    <property type="project" value="InterPro"/>
</dbReference>
<evidence type="ECO:0000256" key="6">
    <source>
        <dbReference type="ARBA" id="ARBA00022840"/>
    </source>
</evidence>
<dbReference type="RefSeq" id="WP_095264601.1">
    <property type="nucleotide sequence ID" value="NZ_NPBY01000027.1"/>
</dbReference>
<dbReference type="Gene3D" id="3.40.50.300">
    <property type="entry name" value="P-loop containing nucleotide triphosphate hydrolases"/>
    <property type="match status" value="1"/>
</dbReference>
<dbReference type="PANTHER" id="PTHR43297">
    <property type="entry name" value="OLIGOPEPTIDE TRANSPORT ATP-BINDING PROTEIN APPD"/>
    <property type="match status" value="1"/>
</dbReference>
<dbReference type="InterPro" id="IPR003439">
    <property type="entry name" value="ABC_transporter-like_ATP-bd"/>
</dbReference>
<dbReference type="PROSITE" id="PS00211">
    <property type="entry name" value="ABC_TRANSPORTER_1"/>
    <property type="match status" value="1"/>
</dbReference>
<dbReference type="SUPFAM" id="SSF52540">
    <property type="entry name" value="P-loop containing nucleoside triphosphate hydrolases"/>
    <property type="match status" value="1"/>
</dbReference>
<dbReference type="Pfam" id="PF00005">
    <property type="entry name" value="ABC_tran"/>
    <property type="match status" value="1"/>
</dbReference>
<protein>
    <recommendedName>
        <fullName evidence="9">ABC transporter domain-containing protein</fullName>
    </recommendedName>
</protein>
<evidence type="ECO:0000256" key="8">
    <source>
        <dbReference type="SAM" id="MobiDB-lite"/>
    </source>
</evidence>
<evidence type="ECO:0000256" key="7">
    <source>
        <dbReference type="ARBA" id="ARBA00023136"/>
    </source>
</evidence>
<gene>
    <name evidence="10" type="ORF">CHH67_07770</name>
</gene>
<proteinExistence type="inferred from homology"/>
<evidence type="ECO:0000256" key="5">
    <source>
        <dbReference type="ARBA" id="ARBA00022741"/>
    </source>
</evidence>
<dbReference type="SMART" id="SM00382">
    <property type="entry name" value="AAA"/>
    <property type="match status" value="1"/>
</dbReference>
<dbReference type="Pfam" id="PF08352">
    <property type="entry name" value="oligo_HPY"/>
    <property type="match status" value="1"/>
</dbReference>
<dbReference type="InterPro" id="IPR013563">
    <property type="entry name" value="Oligopep_ABC_C"/>
</dbReference>